<organism evidence="1">
    <name type="scientific">mine drainage metagenome</name>
    <dbReference type="NCBI Taxonomy" id="410659"/>
    <lineage>
        <taxon>unclassified sequences</taxon>
        <taxon>metagenomes</taxon>
        <taxon>ecological metagenomes</taxon>
    </lineage>
</organism>
<accession>T1CRF5</accession>
<feature type="non-terminal residue" evidence="1">
    <location>
        <position position="1"/>
    </location>
</feature>
<dbReference type="PANTHER" id="PTHR48228:SF4">
    <property type="entry name" value="BLR3030 PROTEIN"/>
    <property type="match status" value="1"/>
</dbReference>
<comment type="caution">
    <text evidence="1">The sequence shown here is derived from an EMBL/GenBank/DDBJ whole genome shotgun (WGS) entry which is preliminary data.</text>
</comment>
<protein>
    <submittedName>
        <fullName evidence="1">Coa transferase, caib/baif family protein</fullName>
    </submittedName>
</protein>
<dbReference type="AlphaFoldDB" id="T1CRF5"/>
<keyword evidence="1" id="KW-0808">Transferase</keyword>
<dbReference type="Pfam" id="PF02515">
    <property type="entry name" value="CoA_transf_3"/>
    <property type="match status" value="1"/>
</dbReference>
<reference evidence="1" key="2">
    <citation type="journal article" date="2014" name="ISME J.">
        <title>Microbial stratification in low pH oxic and suboxic macroscopic growths along an acid mine drainage.</title>
        <authorList>
            <person name="Mendez-Garcia C."/>
            <person name="Mesa V."/>
            <person name="Sprenger R.R."/>
            <person name="Richter M."/>
            <person name="Diez M.S."/>
            <person name="Solano J."/>
            <person name="Bargiela R."/>
            <person name="Golyshina O.V."/>
            <person name="Manteca A."/>
            <person name="Ramos J.L."/>
            <person name="Gallego J.R."/>
            <person name="Llorente I."/>
            <person name="Martins Dos Santos V.A."/>
            <person name="Jensen O.N."/>
            <person name="Pelaez A.I."/>
            <person name="Sanchez J."/>
            <person name="Ferrer M."/>
        </authorList>
    </citation>
    <scope>NUCLEOTIDE SEQUENCE</scope>
</reference>
<name>T1CRF5_9ZZZZ</name>
<dbReference type="GO" id="GO:0016740">
    <property type="term" value="F:transferase activity"/>
    <property type="evidence" value="ECO:0007669"/>
    <property type="project" value="UniProtKB-KW"/>
</dbReference>
<dbReference type="PANTHER" id="PTHR48228">
    <property type="entry name" value="SUCCINYL-COA--D-CITRAMALATE COA-TRANSFERASE"/>
    <property type="match status" value="1"/>
</dbReference>
<proteinExistence type="predicted"/>
<evidence type="ECO:0000313" key="1">
    <source>
        <dbReference type="EMBL" id="EQD71069.1"/>
    </source>
</evidence>
<dbReference type="SUPFAM" id="SSF89796">
    <property type="entry name" value="CoA-transferase family III (CaiB/BaiF)"/>
    <property type="match status" value="1"/>
</dbReference>
<dbReference type="InterPro" id="IPR003673">
    <property type="entry name" value="CoA-Trfase_fam_III"/>
</dbReference>
<dbReference type="EMBL" id="AUZY01002916">
    <property type="protein sequence ID" value="EQD71069.1"/>
    <property type="molecule type" value="Genomic_DNA"/>
</dbReference>
<dbReference type="InterPro" id="IPR023606">
    <property type="entry name" value="CoA-Trfase_III_dom_1_sf"/>
</dbReference>
<dbReference type="Gene3D" id="3.40.50.10540">
    <property type="entry name" value="Crotonobetainyl-coa:carnitine coa-transferase, domain 1"/>
    <property type="match status" value="1"/>
</dbReference>
<dbReference type="InterPro" id="IPR050509">
    <property type="entry name" value="CoA-transferase_III"/>
</dbReference>
<feature type="non-terminal residue" evidence="1">
    <location>
        <position position="196"/>
    </location>
</feature>
<gene>
    <name evidence="1" type="ORF">B1B_04659</name>
</gene>
<reference evidence="1" key="1">
    <citation type="submission" date="2013-08" db="EMBL/GenBank/DDBJ databases">
        <authorList>
            <person name="Mendez C."/>
            <person name="Richter M."/>
            <person name="Ferrer M."/>
            <person name="Sanchez J."/>
        </authorList>
    </citation>
    <scope>NUCLEOTIDE SEQUENCE</scope>
</reference>
<sequence length="196" mass="21165">RLDLRASDGRSRFIELLRSADVLVHGYRSDALDRLGFGEDVRDQIRPGLVDVSLDAYGWTGPWRQRRGFDSLVQMSSGIADAGRVASGGDQPRPLPVQALDQAAGYLMAAAAITGLTQRRIDGTGSRWRTSLARVADLLITTVPLQVPPAPSSPLATPDLAGPIERTAWGDARRLSPPLVVRGSPLQWVLPARRLG</sequence>